<name>A0A0Q0U0E3_9CORY</name>
<reference evidence="1 2" key="1">
    <citation type="submission" date="2015-10" db="EMBL/GenBank/DDBJ databases">
        <title>Corynebacteirum lowii and Corynebacterium oculi species nova, derived from human clinical disease and and emended description of Corynebacterium mastiditis.</title>
        <authorList>
            <person name="Bernard K."/>
            <person name="Pacheco A.L."/>
            <person name="Mcdougall C."/>
            <person name="Burtx T."/>
            <person name="Weibe D."/>
            <person name="Tyler S."/>
            <person name="Olson A.B."/>
            <person name="Cnockaert M."/>
            <person name="Eguchi H."/>
            <person name="Kuwahara T."/>
            <person name="Nakayama-Imaohji H."/>
            <person name="Boudewijins M."/>
            <person name="Van Hoecke F."/>
            <person name="Bernier A.-M."/>
            <person name="Vandamme P."/>
        </authorList>
    </citation>
    <scope>NUCLEOTIDE SEQUENCE [LARGE SCALE GENOMIC DNA]</scope>
    <source>
        <strain evidence="1 2">NML 130210</strain>
    </source>
</reference>
<keyword evidence="2" id="KW-1185">Reference proteome</keyword>
<proteinExistence type="predicted"/>
<sequence>MHRIAAELRHRELTQELYDIGDEVAEYIEHISQAVADWDAELVEDCLAEFEEIVADARVDSRVALGELMGLRQALTSGLRSGRLSARPLPSPSVPPTLIDAESLRTRHPLESSPVIVAELAGALDARTRATQDCLAEVVEWVLASTDVAANDLEALSLPHFYSRVRRAVHAATEGWLECVAHAHPTYSRARRGGNPPDFLAERARIDAVVARVAQRRQQAAGSGAAS</sequence>
<organism evidence="1 2">
    <name type="scientific">Corynebacterium oculi</name>
    <dbReference type="NCBI Taxonomy" id="1544416"/>
    <lineage>
        <taxon>Bacteria</taxon>
        <taxon>Bacillati</taxon>
        <taxon>Actinomycetota</taxon>
        <taxon>Actinomycetes</taxon>
        <taxon>Mycobacteriales</taxon>
        <taxon>Corynebacteriaceae</taxon>
        <taxon>Corynebacterium</taxon>
    </lineage>
</organism>
<dbReference type="PATRIC" id="fig|1544416.3.peg.245"/>
<dbReference type="EMBL" id="LKST01000001">
    <property type="protein sequence ID" value="KQB85104.1"/>
    <property type="molecule type" value="Genomic_DNA"/>
</dbReference>
<dbReference type="STRING" id="1544416.Cocul_00239"/>
<evidence type="ECO:0000313" key="1">
    <source>
        <dbReference type="EMBL" id="KQB85104.1"/>
    </source>
</evidence>
<protein>
    <submittedName>
        <fullName evidence="1">Uncharacterized protein</fullName>
    </submittedName>
</protein>
<dbReference type="AlphaFoldDB" id="A0A0Q0U0E3"/>
<dbReference type="Proteomes" id="UP000050517">
    <property type="component" value="Unassembled WGS sequence"/>
</dbReference>
<dbReference type="RefSeq" id="WP_055121476.1">
    <property type="nucleotide sequence ID" value="NZ_LKST01000001.1"/>
</dbReference>
<comment type="caution">
    <text evidence="1">The sequence shown here is derived from an EMBL/GenBank/DDBJ whole genome shotgun (WGS) entry which is preliminary data.</text>
</comment>
<evidence type="ECO:0000313" key="2">
    <source>
        <dbReference type="Proteomes" id="UP000050517"/>
    </source>
</evidence>
<gene>
    <name evidence="1" type="ORF">Cocul_00239</name>
</gene>
<accession>A0A0Q0U0E3</accession>
<dbReference type="OrthoDB" id="4426143at2"/>